<evidence type="ECO:0000256" key="4">
    <source>
        <dbReference type="ARBA" id="ARBA00022989"/>
    </source>
</evidence>
<dbReference type="Gene3D" id="1.20.1250.20">
    <property type="entry name" value="MFS general substrate transporter like domains"/>
    <property type="match status" value="2"/>
</dbReference>
<dbReference type="Pfam" id="PF07690">
    <property type="entry name" value="MFS_1"/>
    <property type="match status" value="1"/>
</dbReference>
<dbReference type="InterPro" id="IPR011701">
    <property type="entry name" value="MFS"/>
</dbReference>
<organism evidence="7 8">
    <name type="scientific">Cyphellophora attinorum</name>
    <dbReference type="NCBI Taxonomy" id="1664694"/>
    <lineage>
        <taxon>Eukaryota</taxon>
        <taxon>Fungi</taxon>
        <taxon>Dikarya</taxon>
        <taxon>Ascomycota</taxon>
        <taxon>Pezizomycotina</taxon>
        <taxon>Eurotiomycetes</taxon>
        <taxon>Chaetothyriomycetidae</taxon>
        <taxon>Chaetothyriales</taxon>
        <taxon>Cyphellophoraceae</taxon>
        <taxon>Cyphellophora</taxon>
    </lineage>
</organism>
<protein>
    <submittedName>
        <fullName evidence="7">Putative transporter</fullName>
    </submittedName>
</protein>
<dbReference type="InterPro" id="IPR020846">
    <property type="entry name" value="MFS_dom"/>
</dbReference>
<gene>
    <name evidence="7" type="ORF">AB675_9426</name>
</gene>
<dbReference type="RefSeq" id="XP_017994667.1">
    <property type="nucleotide sequence ID" value="XM_018149957.1"/>
</dbReference>
<evidence type="ECO:0000256" key="3">
    <source>
        <dbReference type="ARBA" id="ARBA00022692"/>
    </source>
</evidence>
<keyword evidence="5" id="KW-0472">Membrane</keyword>
<dbReference type="AlphaFoldDB" id="A0A0N1H337"/>
<dbReference type="GO" id="GO:0022857">
    <property type="term" value="F:transmembrane transporter activity"/>
    <property type="evidence" value="ECO:0007669"/>
    <property type="project" value="InterPro"/>
</dbReference>
<dbReference type="SUPFAM" id="SSF103473">
    <property type="entry name" value="MFS general substrate transporter"/>
    <property type="match status" value="1"/>
</dbReference>
<dbReference type="VEuPathDB" id="FungiDB:AB675_9426"/>
<dbReference type="PROSITE" id="PS50850">
    <property type="entry name" value="MFS"/>
    <property type="match status" value="1"/>
</dbReference>
<dbReference type="GeneID" id="28741837"/>
<dbReference type="Proteomes" id="UP000038010">
    <property type="component" value="Unassembled WGS sequence"/>
</dbReference>
<feature type="domain" description="Major facilitator superfamily (MFS) profile" evidence="6">
    <location>
        <begin position="67"/>
        <end position="485"/>
    </location>
</feature>
<name>A0A0N1H337_9EURO</name>
<keyword evidence="2" id="KW-0813">Transport</keyword>
<dbReference type="PANTHER" id="PTHR43791:SF38">
    <property type="entry name" value="MAJOR FACILITATOR SUPERFAMILY (MFS) PROFILE DOMAIN-CONTAINING PROTEIN"/>
    <property type="match status" value="1"/>
</dbReference>
<sequence length="511" mass="56746">MAHITEAKTLPVDAHLEKVAQAVSVRSTDDLDGKPNDDFDQARQLREQWVDNTKEEQKLLRKLDWRILPCTWTLYLLGFLDRANVGNAKTGGLEDDFGLTSSQYSIIVLVFFISYLVCEVPANMILTRVRPSVFLPGLGVIWGTFAALMGATQNWSQLAGLRFLLGVAEAGFAPGCAFYLSCWYRRYELSTRFALLYTSVPIAGAVSGLLAGLITDYMDGTAGLAGWRWLFILEGVASVVAAIVIYFFLPDYPSTSKRFLNEEEQILACNRLAVDGIALAQGAGAENIPHWTAFKMTVTDWRVWAQCFLFVLVTGSQTMQYFIPTLVGSFGWTGHIGQYHTIPAYMAALVYVVLCSWLADRYKTKWPFICGLSGIGCVLFIAVTTSSNKMVQYVLTIFAFGTIYGCSPLVKTWVSDVIPQPAAKRAIAIALINSIGNASSIYSTWLWPKKDAPRYIPGFATTTTWLGILCVATYLFSRLFKKYPVERQDHAETMAAELRARREAQEGTAKV</sequence>
<evidence type="ECO:0000313" key="7">
    <source>
        <dbReference type="EMBL" id="KPI34704.1"/>
    </source>
</evidence>
<evidence type="ECO:0000256" key="2">
    <source>
        <dbReference type="ARBA" id="ARBA00022448"/>
    </source>
</evidence>
<dbReference type="PANTHER" id="PTHR43791">
    <property type="entry name" value="PERMEASE-RELATED"/>
    <property type="match status" value="1"/>
</dbReference>
<keyword evidence="4" id="KW-1133">Transmembrane helix</keyword>
<reference evidence="7 8" key="1">
    <citation type="submission" date="2015-06" db="EMBL/GenBank/DDBJ databases">
        <title>Draft genome of the ant-associated black yeast Phialophora attae CBS 131958.</title>
        <authorList>
            <person name="Moreno L.F."/>
            <person name="Stielow B.J."/>
            <person name="de Hoog S."/>
            <person name="Vicente V.A."/>
            <person name="Weiss V.A."/>
            <person name="de Vries M."/>
            <person name="Cruz L.M."/>
            <person name="Souza E.M."/>
        </authorList>
    </citation>
    <scope>NUCLEOTIDE SEQUENCE [LARGE SCALE GENOMIC DNA]</scope>
    <source>
        <strain evidence="7 8">CBS 131958</strain>
    </source>
</reference>
<evidence type="ECO:0000313" key="8">
    <source>
        <dbReference type="Proteomes" id="UP000038010"/>
    </source>
</evidence>
<evidence type="ECO:0000256" key="5">
    <source>
        <dbReference type="ARBA" id="ARBA00023136"/>
    </source>
</evidence>
<dbReference type="InterPro" id="IPR036259">
    <property type="entry name" value="MFS_trans_sf"/>
</dbReference>
<keyword evidence="3" id="KW-0812">Transmembrane</keyword>
<dbReference type="FunFam" id="1.20.1250.20:FF:000394">
    <property type="entry name" value="MFS general substrate transporter"/>
    <property type="match status" value="1"/>
</dbReference>
<proteinExistence type="predicted"/>
<dbReference type="GO" id="GO:0016020">
    <property type="term" value="C:membrane"/>
    <property type="evidence" value="ECO:0007669"/>
    <property type="project" value="UniProtKB-SubCell"/>
</dbReference>
<evidence type="ECO:0000256" key="1">
    <source>
        <dbReference type="ARBA" id="ARBA00004141"/>
    </source>
</evidence>
<keyword evidence="8" id="KW-1185">Reference proteome</keyword>
<accession>A0A0N1H337</accession>
<dbReference type="FunFam" id="1.20.1250.20:FF:000057">
    <property type="entry name" value="MFS general substrate transporter"/>
    <property type="match status" value="1"/>
</dbReference>
<comment type="subcellular location">
    <subcellularLocation>
        <location evidence="1">Membrane</location>
        <topology evidence="1">Multi-pass membrane protein</topology>
    </subcellularLocation>
</comment>
<dbReference type="OrthoDB" id="2962993at2759"/>
<comment type="caution">
    <text evidence="7">The sequence shown here is derived from an EMBL/GenBank/DDBJ whole genome shotgun (WGS) entry which is preliminary data.</text>
</comment>
<dbReference type="EMBL" id="LFJN01000052">
    <property type="protein sequence ID" value="KPI34704.1"/>
    <property type="molecule type" value="Genomic_DNA"/>
</dbReference>
<evidence type="ECO:0000259" key="6">
    <source>
        <dbReference type="PROSITE" id="PS50850"/>
    </source>
</evidence>